<dbReference type="Pfam" id="PF02463">
    <property type="entry name" value="SMC_N"/>
    <property type="match status" value="1"/>
</dbReference>
<comment type="subcellular location">
    <subcellularLocation>
        <location evidence="6">Cytoplasm</location>
    </subcellularLocation>
</comment>
<feature type="region of interest" description="Disordered" evidence="7">
    <location>
        <begin position="1"/>
        <end position="23"/>
    </location>
</feature>
<evidence type="ECO:0000256" key="5">
    <source>
        <dbReference type="ARBA" id="ARBA00023125"/>
    </source>
</evidence>
<keyword evidence="6" id="KW-0742">SOS response</keyword>
<proteinExistence type="inferred from homology"/>
<keyword evidence="5 6" id="KW-0238">DNA-binding</keyword>
<sequence>MVDHSIDNVSLDGKTSSRESGGVSIGSKGITIQRLALHNFRNHIATVLEMDARPVCLFGANGAGKTNLLEAVSMLGPGKGLRAASLPSLIRTEAGCAVAGGWAISARMDDCGLDRQISVGLDVSAEGRTRRVAKLDDAAVSQTDLAELIRVVWLTPAMDRVFAGPAGDRRKFYDRQVLAHTPAHGGASAVYEKAMRERNALFERGRADPSWLDALEDRLAQSGAAIAVNRVSAMERIQAAIDARPEGHFPKADISISGKFEEMAFRGDSLQEIEVAIRDTLKAGRGRDSVAGRTLTGVHRSDLVVVHRPKQLPASQCSTGEQKALLMGLILANAKALLEGDFAPNPLLLLDEAAAHLDSVRRAALYDELAALGGQAWLTGTDAGLFDAFGSRAQRFCVENGKVSKV</sequence>
<protein>
    <recommendedName>
        <fullName evidence="6">DNA replication and repair protein RecF</fullName>
    </recommendedName>
</protein>
<evidence type="ECO:0000256" key="7">
    <source>
        <dbReference type="SAM" id="MobiDB-lite"/>
    </source>
</evidence>
<keyword evidence="10" id="KW-1185">Reference proteome</keyword>
<feature type="binding site" evidence="6">
    <location>
        <begin position="59"/>
        <end position="66"/>
    </location>
    <ligand>
        <name>ATP</name>
        <dbReference type="ChEBI" id="CHEBI:30616"/>
    </ligand>
</feature>
<keyword evidence="6" id="KW-0234">DNA repair</keyword>
<dbReference type="InterPro" id="IPR027417">
    <property type="entry name" value="P-loop_NTPase"/>
</dbReference>
<evidence type="ECO:0000256" key="3">
    <source>
        <dbReference type="ARBA" id="ARBA00022741"/>
    </source>
</evidence>
<gene>
    <name evidence="6 9" type="primary">recF</name>
    <name evidence="9" type="ORF">ACFQS8_12470</name>
</gene>
<dbReference type="Proteomes" id="UP001596492">
    <property type="component" value="Unassembled WGS sequence"/>
</dbReference>
<evidence type="ECO:0000256" key="4">
    <source>
        <dbReference type="ARBA" id="ARBA00022840"/>
    </source>
</evidence>
<dbReference type="HAMAP" id="MF_00365">
    <property type="entry name" value="RecF"/>
    <property type="match status" value="1"/>
</dbReference>
<evidence type="ECO:0000313" key="10">
    <source>
        <dbReference type="Proteomes" id="UP001596492"/>
    </source>
</evidence>
<dbReference type="InterPro" id="IPR042174">
    <property type="entry name" value="RecF_2"/>
</dbReference>
<keyword evidence="2 6" id="KW-0235">DNA replication</keyword>
<dbReference type="PANTHER" id="PTHR32182">
    <property type="entry name" value="DNA REPLICATION AND REPAIR PROTEIN RECF"/>
    <property type="match status" value="1"/>
</dbReference>
<evidence type="ECO:0000256" key="2">
    <source>
        <dbReference type="ARBA" id="ARBA00022705"/>
    </source>
</evidence>
<organism evidence="9 10">
    <name type="scientific">Hirschia litorea</name>
    <dbReference type="NCBI Taxonomy" id="1199156"/>
    <lineage>
        <taxon>Bacteria</taxon>
        <taxon>Pseudomonadati</taxon>
        <taxon>Pseudomonadota</taxon>
        <taxon>Alphaproteobacteria</taxon>
        <taxon>Hyphomonadales</taxon>
        <taxon>Hyphomonadaceae</taxon>
        <taxon>Hirschia</taxon>
    </lineage>
</organism>
<keyword evidence="1 6" id="KW-0963">Cytoplasm</keyword>
<dbReference type="InterPro" id="IPR001238">
    <property type="entry name" value="DNA-binding_RecF"/>
</dbReference>
<dbReference type="RefSeq" id="WP_382167859.1">
    <property type="nucleotide sequence ID" value="NZ_JBHTBR010000005.1"/>
</dbReference>
<dbReference type="PANTHER" id="PTHR32182:SF0">
    <property type="entry name" value="DNA REPLICATION AND REPAIR PROTEIN RECF"/>
    <property type="match status" value="1"/>
</dbReference>
<name>A0ABW2INI1_9PROT</name>
<dbReference type="NCBIfam" id="TIGR00611">
    <property type="entry name" value="recf"/>
    <property type="match status" value="1"/>
</dbReference>
<feature type="domain" description="RecF/RecN/SMC N-terminal" evidence="8">
    <location>
        <begin position="32"/>
        <end position="372"/>
    </location>
</feature>
<evidence type="ECO:0000256" key="1">
    <source>
        <dbReference type="ARBA" id="ARBA00022490"/>
    </source>
</evidence>
<keyword evidence="3 6" id="KW-0547">Nucleotide-binding</keyword>
<comment type="similarity">
    <text evidence="6">Belongs to the RecF family.</text>
</comment>
<comment type="function">
    <text evidence="6">The RecF protein is involved in DNA metabolism; it is required for DNA replication and normal SOS inducibility. RecF binds preferentially to single-stranded, linear DNA. It also seems to bind ATP.</text>
</comment>
<dbReference type="InterPro" id="IPR003395">
    <property type="entry name" value="RecF/RecN/SMC_N"/>
</dbReference>
<reference evidence="10" key="1">
    <citation type="journal article" date="2019" name="Int. J. Syst. Evol. Microbiol.">
        <title>The Global Catalogue of Microorganisms (GCM) 10K type strain sequencing project: providing services to taxonomists for standard genome sequencing and annotation.</title>
        <authorList>
            <consortium name="The Broad Institute Genomics Platform"/>
            <consortium name="The Broad Institute Genome Sequencing Center for Infectious Disease"/>
            <person name="Wu L."/>
            <person name="Ma J."/>
        </authorList>
    </citation>
    <scope>NUCLEOTIDE SEQUENCE [LARGE SCALE GENOMIC DNA]</scope>
    <source>
        <strain evidence="10">CCUG 51308</strain>
    </source>
</reference>
<dbReference type="Gene3D" id="1.20.1050.90">
    <property type="entry name" value="RecF/RecN/SMC, N-terminal domain"/>
    <property type="match status" value="1"/>
</dbReference>
<accession>A0ABW2INI1</accession>
<keyword evidence="6" id="KW-0227">DNA damage</keyword>
<evidence type="ECO:0000256" key="6">
    <source>
        <dbReference type="HAMAP-Rule" id="MF_00365"/>
    </source>
</evidence>
<dbReference type="EMBL" id="JBHTBR010000005">
    <property type="protein sequence ID" value="MFC7292436.1"/>
    <property type="molecule type" value="Genomic_DNA"/>
</dbReference>
<dbReference type="Gene3D" id="3.40.50.300">
    <property type="entry name" value="P-loop containing nucleotide triphosphate hydrolases"/>
    <property type="match status" value="1"/>
</dbReference>
<evidence type="ECO:0000259" key="8">
    <source>
        <dbReference type="Pfam" id="PF02463"/>
    </source>
</evidence>
<dbReference type="SUPFAM" id="SSF52540">
    <property type="entry name" value="P-loop containing nucleoside triphosphate hydrolases"/>
    <property type="match status" value="1"/>
</dbReference>
<keyword evidence="4 6" id="KW-0067">ATP-binding</keyword>
<evidence type="ECO:0000313" key="9">
    <source>
        <dbReference type="EMBL" id="MFC7292436.1"/>
    </source>
</evidence>
<comment type="caution">
    <text evidence="9">The sequence shown here is derived from an EMBL/GenBank/DDBJ whole genome shotgun (WGS) entry which is preliminary data.</text>
</comment>